<comment type="caution">
    <text evidence="2">The sequence shown here is derived from an EMBL/GenBank/DDBJ whole genome shotgun (WGS) entry which is preliminary data.</text>
</comment>
<dbReference type="Proteomes" id="UP001430306">
    <property type="component" value="Unassembled WGS sequence"/>
</dbReference>
<gene>
    <name evidence="2" type="ORF">LOC71_06960</name>
</gene>
<keyword evidence="3" id="KW-1185">Reference proteome</keyword>
<feature type="region of interest" description="Disordered" evidence="1">
    <location>
        <begin position="1"/>
        <end position="24"/>
    </location>
</feature>
<proteinExistence type="predicted"/>
<evidence type="ECO:0000313" key="3">
    <source>
        <dbReference type="Proteomes" id="UP001430306"/>
    </source>
</evidence>
<feature type="compositionally biased region" description="Polar residues" evidence="1">
    <location>
        <begin position="1"/>
        <end position="16"/>
    </location>
</feature>
<reference evidence="2" key="1">
    <citation type="submission" date="2021-11" db="EMBL/GenBank/DDBJ databases">
        <title>Genome sequence.</title>
        <authorList>
            <person name="Sun Q."/>
        </authorList>
    </citation>
    <scope>NUCLEOTIDE SEQUENCE</scope>
    <source>
        <strain evidence="2">JC740</strain>
    </source>
</reference>
<accession>A0ABS8NF11</accession>
<sequence>MSTIPEQTQFHATAQQHRARDAGELNSVNESGCCEGRVAKMLESQTAKLPSDTWLYAAGGSILLSLALQASGQKQKALFVGNWAPTMLLFGIYNKMVKQHGSD</sequence>
<protein>
    <submittedName>
        <fullName evidence="2">Uncharacterized protein</fullName>
    </submittedName>
</protein>
<dbReference type="EMBL" id="JAJKFW010000014">
    <property type="protein sequence ID" value="MCC9642009.1"/>
    <property type="molecule type" value="Genomic_DNA"/>
</dbReference>
<name>A0ABS8NF11_9BACT</name>
<dbReference type="RefSeq" id="WP_230272592.1">
    <property type="nucleotide sequence ID" value="NZ_JAJKFW010000014.1"/>
</dbReference>
<evidence type="ECO:0000313" key="2">
    <source>
        <dbReference type="EMBL" id="MCC9642009.1"/>
    </source>
</evidence>
<evidence type="ECO:0000256" key="1">
    <source>
        <dbReference type="SAM" id="MobiDB-lite"/>
    </source>
</evidence>
<organism evidence="2 3">
    <name type="scientific">Rhodopirellula halodulae</name>
    <dbReference type="NCBI Taxonomy" id="2894198"/>
    <lineage>
        <taxon>Bacteria</taxon>
        <taxon>Pseudomonadati</taxon>
        <taxon>Planctomycetota</taxon>
        <taxon>Planctomycetia</taxon>
        <taxon>Pirellulales</taxon>
        <taxon>Pirellulaceae</taxon>
        <taxon>Rhodopirellula</taxon>
    </lineage>
</organism>